<organism evidence="1 2">
    <name type="scientific">Blumeria graminis f. sp. tritici</name>
    <dbReference type="NCBI Taxonomy" id="62690"/>
    <lineage>
        <taxon>Eukaryota</taxon>
        <taxon>Fungi</taxon>
        <taxon>Dikarya</taxon>
        <taxon>Ascomycota</taxon>
        <taxon>Pezizomycotina</taxon>
        <taxon>Leotiomycetes</taxon>
        <taxon>Erysiphales</taxon>
        <taxon>Erysiphaceae</taxon>
        <taxon>Blumeria</taxon>
    </lineage>
</organism>
<gene>
    <name evidence="1" type="ORF">BGT96224V316_LOCUS5028</name>
</gene>
<dbReference type="Proteomes" id="UP000324639">
    <property type="component" value="Chromosome Bgt_-07"/>
</dbReference>
<proteinExistence type="predicted"/>
<evidence type="ECO:0000313" key="1">
    <source>
        <dbReference type="EMBL" id="VDB89341.1"/>
    </source>
</evidence>
<name>A0A9X9MII0_BLUGR</name>
<sequence length="153" mass="17895">MWRNELKADLVVIVKLLQEFDHLLEKFWDNDNIWLLHRQTQDIVNKISTKKIDISDFNPFTDLIVSDAGDREIWSEFISLADDLTYEEPQSLPDILIPIIQENTTTTYTQSISEIPKYDATCPILTAALKIELTNNVYKTVGNIWDVYFENER</sequence>
<reference evidence="1 2" key="1">
    <citation type="submission" date="2018-08" db="EMBL/GenBank/DDBJ databases">
        <authorList>
            <person name="Muller C M."/>
        </authorList>
    </citation>
    <scope>NUCLEOTIDE SEQUENCE [LARGE SCALE GENOMIC DNA]</scope>
</reference>
<protein>
    <submittedName>
        <fullName evidence="1">Bgt-20278</fullName>
    </submittedName>
</protein>
<dbReference type="EMBL" id="LR026990">
    <property type="protein sequence ID" value="VDB89341.1"/>
    <property type="molecule type" value="Genomic_DNA"/>
</dbReference>
<evidence type="ECO:0000313" key="2">
    <source>
        <dbReference type="Proteomes" id="UP000324639"/>
    </source>
</evidence>
<dbReference type="AlphaFoldDB" id="A0A9X9MII0"/>
<accession>A0A9X9MII0</accession>
<keyword evidence="2" id="KW-1185">Reference proteome</keyword>